<organism evidence="3 4">
    <name type="scientific">Deinococcus aetherius</name>
    <dbReference type="NCBI Taxonomy" id="200252"/>
    <lineage>
        <taxon>Bacteria</taxon>
        <taxon>Thermotogati</taxon>
        <taxon>Deinococcota</taxon>
        <taxon>Deinococci</taxon>
        <taxon>Deinococcales</taxon>
        <taxon>Deinococcaceae</taxon>
        <taxon>Deinococcus</taxon>
    </lineage>
</organism>
<dbReference type="Pfam" id="PF13424">
    <property type="entry name" value="TPR_12"/>
    <property type="match status" value="1"/>
</dbReference>
<accession>A0ABM8AJP4</accession>
<evidence type="ECO:0000313" key="4">
    <source>
        <dbReference type="Proteomes" id="UP001064971"/>
    </source>
</evidence>
<dbReference type="InterPro" id="IPR011990">
    <property type="entry name" value="TPR-like_helical_dom_sf"/>
</dbReference>
<feature type="domain" description="GGDEF" evidence="2">
    <location>
        <begin position="359"/>
        <end position="492"/>
    </location>
</feature>
<feature type="domain" description="EAL" evidence="1">
    <location>
        <begin position="501"/>
        <end position="755"/>
    </location>
</feature>
<dbReference type="Gene3D" id="3.20.20.450">
    <property type="entry name" value="EAL domain"/>
    <property type="match status" value="1"/>
</dbReference>
<name>A0ABM8AJP4_9DEIO</name>
<dbReference type="Gene3D" id="1.25.40.10">
    <property type="entry name" value="Tetratricopeptide repeat domain"/>
    <property type="match status" value="1"/>
</dbReference>
<dbReference type="InterPro" id="IPR052155">
    <property type="entry name" value="Biofilm_reg_signaling"/>
</dbReference>
<gene>
    <name evidence="3" type="ORF">DAETH_40110</name>
</gene>
<keyword evidence="4" id="KW-1185">Reference proteome</keyword>
<dbReference type="CDD" id="cd01948">
    <property type="entry name" value="EAL"/>
    <property type="match status" value="1"/>
</dbReference>
<dbReference type="Pfam" id="PF00563">
    <property type="entry name" value="EAL"/>
    <property type="match status" value="1"/>
</dbReference>
<dbReference type="PROSITE" id="PS50883">
    <property type="entry name" value="EAL"/>
    <property type="match status" value="1"/>
</dbReference>
<dbReference type="Proteomes" id="UP001064971">
    <property type="component" value="Plasmid pDAETH-2"/>
</dbReference>
<dbReference type="InterPro" id="IPR035919">
    <property type="entry name" value="EAL_sf"/>
</dbReference>
<geneLocation type="plasmid" evidence="3 4">
    <name>pDAETH-2</name>
</geneLocation>
<reference evidence="3" key="1">
    <citation type="submission" date="2022-07" db="EMBL/GenBank/DDBJ databases">
        <title>Complete Genome Sequence of the Radioresistant Bacterium Deinococcus aetherius ST0316, Isolated from the Air Dust collected in Lower Stratosphere above Japan.</title>
        <authorList>
            <person name="Satoh K."/>
            <person name="Hagiwara K."/>
            <person name="Katsumata K."/>
            <person name="Kubo A."/>
            <person name="Yokobori S."/>
            <person name="Yamagishi A."/>
            <person name="Oono Y."/>
            <person name="Narumi I."/>
        </authorList>
    </citation>
    <scope>NUCLEOTIDE SEQUENCE</scope>
    <source>
        <strain evidence="3">ST0316</strain>
        <plasmid evidence="3">pDAETH-2</plasmid>
    </source>
</reference>
<dbReference type="PANTHER" id="PTHR44757">
    <property type="entry name" value="DIGUANYLATE CYCLASE DGCP"/>
    <property type="match status" value="1"/>
</dbReference>
<dbReference type="RefSeq" id="WP_264778403.1">
    <property type="nucleotide sequence ID" value="NZ_AP026562.1"/>
</dbReference>
<dbReference type="SMART" id="SM00052">
    <property type="entry name" value="EAL"/>
    <property type="match status" value="1"/>
</dbReference>
<dbReference type="Pfam" id="PF00990">
    <property type="entry name" value="GGDEF"/>
    <property type="match status" value="1"/>
</dbReference>
<dbReference type="SMART" id="SM00267">
    <property type="entry name" value="GGDEF"/>
    <property type="match status" value="1"/>
</dbReference>
<evidence type="ECO:0000259" key="2">
    <source>
        <dbReference type="PROSITE" id="PS50887"/>
    </source>
</evidence>
<dbReference type="Pfam" id="PF13374">
    <property type="entry name" value="TPR_10"/>
    <property type="match status" value="1"/>
</dbReference>
<dbReference type="NCBIfam" id="TIGR00254">
    <property type="entry name" value="GGDEF"/>
    <property type="match status" value="1"/>
</dbReference>
<evidence type="ECO:0000259" key="1">
    <source>
        <dbReference type="PROSITE" id="PS50883"/>
    </source>
</evidence>
<dbReference type="SUPFAM" id="SSF55073">
    <property type="entry name" value="Nucleotide cyclase"/>
    <property type="match status" value="1"/>
</dbReference>
<dbReference type="InterPro" id="IPR029787">
    <property type="entry name" value="Nucleotide_cyclase"/>
</dbReference>
<dbReference type="Gene3D" id="3.30.70.270">
    <property type="match status" value="1"/>
</dbReference>
<evidence type="ECO:0000313" key="3">
    <source>
        <dbReference type="EMBL" id="BDP44042.1"/>
    </source>
</evidence>
<dbReference type="SUPFAM" id="SSF48452">
    <property type="entry name" value="TPR-like"/>
    <property type="match status" value="1"/>
</dbReference>
<protein>
    <recommendedName>
        <fullName evidence="5">Diguanylate cyclase</fullName>
    </recommendedName>
</protein>
<evidence type="ECO:0008006" key="5">
    <source>
        <dbReference type="Google" id="ProtNLM"/>
    </source>
</evidence>
<dbReference type="InterPro" id="IPR000160">
    <property type="entry name" value="GGDEF_dom"/>
</dbReference>
<dbReference type="InterPro" id="IPR001633">
    <property type="entry name" value="EAL_dom"/>
</dbReference>
<dbReference type="PROSITE" id="PS50887">
    <property type="entry name" value="GGDEF"/>
    <property type="match status" value="1"/>
</dbReference>
<dbReference type="CDD" id="cd01949">
    <property type="entry name" value="GGDEF"/>
    <property type="match status" value="1"/>
</dbReference>
<dbReference type="PANTHER" id="PTHR44757:SF2">
    <property type="entry name" value="BIOFILM ARCHITECTURE MAINTENANCE PROTEIN MBAA"/>
    <property type="match status" value="1"/>
</dbReference>
<sequence length="757" mass="80171">MTSPPTPASPDAAHRAREANRRAWETFQTADYATTLRYATEALEAARAAGERVIEAEAMSHLGHVHAGLGDYTAALGFQQQSVALLRELGHLAGLPRPMAGLANLYGSLGDHEAQRLVFQEALDVARAISDPQGVASALTGLGVAYLEEGRLEEALAWLERGVEGARRVGFAMVETVALDHLGRAHLARGDLGQARARHEAALARARETGNRKAEARQRQRLGLLLIREGRLPEARKTLEGALGDAAELGLPRLVEELHGALVEAHEALGDPGAALAHLKAQHACERARLSEEARQRVGVLSAQTREAWARREAEHARRQAEALARLAHHDALTGLANRAAFGEALKEAAARARAGERPPFAVLFVDLDGFKAVNDSFGHAAGDDLLVGVAHALRGAVPGGDLVARLGGDEFAVLAPSARTHDEAEVLARRLADALGRSLQVSGGEVGVTASIGVSVCPEDGGDGPTLLHHADLAMYEAKRAGKNALRRFAPEMEAGARERLLIEHGLRAALGRGEFSLHHQPQYELRTGARVGFEALLRWQPPGAPPVSPATFIAAAEDSGLIVPVGAWVLDAACGVLAAWRREGRDFGRLAVNVSPVQFAQEGFVAAVQSALARHHLDPGSLELELTERVVVRDLGAAARQFGALRDLGVRLALDDFGAGAANLNLLLRLPFDTLKLDRALVAALTTSDSAARVVGAVRALAHELRLEVVAEGVETPAQLAAARAAGCDRVQGYLAARPTPRPQDTPTRLSAPAG</sequence>
<keyword evidence="3" id="KW-0614">Plasmid</keyword>
<proteinExistence type="predicted"/>
<dbReference type="SMART" id="SM00028">
    <property type="entry name" value="TPR"/>
    <property type="match status" value="4"/>
</dbReference>
<dbReference type="SUPFAM" id="SSF141868">
    <property type="entry name" value="EAL domain-like"/>
    <property type="match status" value="1"/>
</dbReference>
<dbReference type="EMBL" id="AP026562">
    <property type="protein sequence ID" value="BDP44042.1"/>
    <property type="molecule type" value="Genomic_DNA"/>
</dbReference>
<dbReference type="InterPro" id="IPR043128">
    <property type="entry name" value="Rev_trsase/Diguanyl_cyclase"/>
</dbReference>
<dbReference type="InterPro" id="IPR019734">
    <property type="entry name" value="TPR_rpt"/>
</dbReference>